<proteinExistence type="predicted"/>
<dbReference type="PANTHER" id="PTHR47926">
    <property type="entry name" value="PENTATRICOPEPTIDE REPEAT-CONTAINING PROTEIN"/>
    <property type="match status" value="1"/>
</dbReference>
<dbReference type="PANTHER" id="PTHR47926:SF452">
    <property type="entry name" value="PENTATRICOPEPTIDE REPEAT-CONTAINING PROTEIN"/>
    <property type="match status" value="1"/>
</dbReference>
<evidence type="ECO:0000256" key="2">
    <source>
        <dbReference type="PROSITE-ProRule" id="PRU00708"/>
    </source>
</evidence>
<feature type="repeat" description="PPR" evidence="2">
    <location>
        <begin position="67"/>
        <end position="97"/>
    </location>
</feature>
<reference evidence="3" key="1">
    <citation type="journal article" date="2025" name="Foods">
        <title>Unveiling the Microbial Signatures of Arabica Coffee Cherries: Insights into Ripeness Specific Diversity, Functional Traits, and Implications for Quality and Safety.</title>
        <authorList>
            <consortium name="RefSeq"/>
            <person name="Tenea G.N."/>
            <person name="Cifuentes V."/>
            <person name="Reyes P."/>
            <person name="Cevallos-Vallejos M."/>
        </authorList>
    </citation>
    <scope>NUCLEOTIDE SEQUENCE [LARGE SCALE GENOMIC DNA]</scope>
</reference>
<dbReference type="OrthoDB" id="185373at2759"/>
<dbReference type="InterPro" id="IPR011990">
    <property type="entry name" value="TPR-like_helical_dom_sf"/>
</dbReference>
<gene>
    <name evidence="4" type="primary">LOC113698556</name>
</gene>
<evidence type="ECO:0000313" key="3">
    <source>
        <dbReference type="Proteomes" id="UP001652660"/>
    </source>
</evidence>
<dbReference type="AlphaFoldDB" id="A0A6P6T8F4"/>
<reference evidence="4" key="2">
    <citation type="submission" date="2025-08" db="UniProtKB">
        <authorList>
            <consortium name="RefSeq"/>
        </authorList>
    </citation>
    <scope>IDENTIFICATION</scope>
    <source>
        <tissue evidence="4">Leaves</tissue>
    </source>
</reference>
<accession>A0A6P6T8F4</accession>
<keyword evidence="3" id="KW-1185">Reference proteome</keyword>
<dbReference type="InterPro" id="IPR002885">
    <property type="entry name" value="PPR_rpt"/>
</dbReference>
<dbReference type="InterPro" id="IPR046960">
    <property type="entry name" value="PPR_At4g14850-like_plant"/>
</dbReference>
<feature type="repeat" description="PPR" evidence="2">
    <location>
        <begin position="370"/>
        <end position="404"/>
    </location>
</feature>
<dbReference type="FunFam" id="1.25.40.10:FF:000351">
    <property type="entry name" value="Pentatricopeptide repeat-containing protein"/>
    <property type="match status" value="1"/>
</dbReference>
<sequence>MVLETLGSLLNHCSKTKAFHNGISLHAVAIKAGMLCIINSNHTINMYSKCGKLILAHQLFDEMPKRNLVSWSALISGYDQAGKHLMAIDLFKKMRTELWPNEFIFSSALSSCASLLEARLGQQIHAQAVRLGCSSISFVSNSLISMYMKCGECSDAMLVFSDGASWLSSVSYNAVIAGLVENKQPEKGFEMYKIMCQKGLIPDRFTFMGVLGVCSSPRDMWRGMQLHCQIIKNKLDSMATTGNILITMYAKFNLIEASEKVFRLLEEKDIISWNTMITAFSHCEEHVKALSVFQEMQTRVALPDEFSYATALAASAGLASMRLGKQIHAHLIRKRPDEDTGIGNALLNMYAKCGCIEYAYNVFNQMASRNLVTWNSIIAGLASHGLGERALDTFECMKDAGMTPDSVTFVGLLSACNHAGLVDVGRGFFNCMDTIYAIPPDIEHFSCLIDLLGRAGRLSEAEEYVQKYQFGHDPVVLGCLLSACRLHGDVVTGKRVASLLLGLQPITTSPYILLSNLYASDGMWTDVAEARTMLKGSGLKKEPGWSLIDVDGYLEKFTIGDFSHSRIEEMVNTLKTLKWTGDEDLL</sequence>
<dbReference type="Pfam" id="PF01535">
    <property type="entry name" value="PPR"/>
    <property type="match status" value="4"/>
</dbReference>
<dbReference type="Proteomes" id="UP001652660">
    <property type="component" value="Chromosome 7c"/>
</dbReference>
<dbReference type="GO" id="GO:0003723">
    <property type="term" value="F:RNA binding"/>
    <property type="evidence" value="ECO:0007669"/>
    <property type="project" value="InterPro"/>
</dbReference>
<dbReference type="FunFam" id="1.25.40.10:FF:001103">
    <property type="entry name" value="Glycerol-3-phosphate dehydrogenase [NAD(+)]"/>
    <property type="match status" value="1"/>
</dbReference>
<dbReference type="RefSeq" id="XP_027074222.1">
    <property type="nucleotide sequence ID" value="XM_027218421.2"/>
</dbReference>
<dbReference type="GO" id="GO:0009451">
    <property type="term" value="P:RNA modification"/>
    <property type="evidence" value="ECO:0007669"/>
    <property type="project" value="InterPro"/>
</dbReference>
<dbReference type="NCBIfam" id="TIGR00756">
    <property type="entry name" value="PPR"/>
    <property type="match status" value="4"/>
</dbReference>
<dbReference type="Pfam" id="PF13041">
    <property type="entry name" value="PPR_2"/>
    <property type="match status" value="3"/>
</dbReference>
<organism evidence="3 4">
    <name type="scientific">Coffea arabica</name>
    <name type="common">Arabian coffee</name>
    <dbReference type="NCBI Taxonomy" id="13443"/>
    <lineage>
        <taxon>Eukaryota</taxon>
        <taxon>Viridiplantae</taxon>
        <taxon>Streptophyta</taxon>
        <taxon>Embryophyta</taxon>
        <taxon>Tracheophyta</taxon>
        <taxon>Spermatophyta</taxon>
        <taxon>Magnoliopsida</taxon>
        <taxon>eudicotyledons</taxon>
        <taxon>Gunneridae</taxon>
        <taxon>Pentapetalae</taxon>
        <taxon>asterids</taxon>
        <taxon>lamiids</taxon>
        <taxon>Gentianales</taxon>
        <taxon>Rubiaceae</taxon>
        <taxon>Ixoroideae</taxon>
        <taxon>Gardenieae complex</taxon>
        <taxon>Bertiereae - Coffeeae clade</taxon>
        <taxon>Coffeeae</taxon>
        <taxon>Coffea</taxon>
    </lineage>
</organism>
<dbReference type="Pfam" id="PF20431">
    <property type="entry name" value="E_motif"/>
    <property type="match status" value="1"/>
</dbReference>
<dbReference type="GeneID" id="113698556"/>
<feature type="repeat" description="PPR" evidence="2">
    <location>
        <begin position="168"/>
        <end position="202"/>
    </location>
</feature>
<protein>
    <submittedName>
        <fullName evidence="4">Pentatricopeptide repeat-containing protein At5g09950</fullName>
    </submittedName>
</protein>
<dbReference type="Gene3D" id="1.25.40.10">
    <property type="entry name" value="Tetratricopeptide repeat domain"/>
    <property type="match status" value="5"/>
</dbReference>
<feature type="repeat" description="PPR" evidence="2">
    <location>
        <begin position="269"/>
        <end position="303"/>
    </location>
</feature>
<dbReference type="FunFam" id="1.25.40.10:FF:000090">
    <property type="entry name" value="Pentatricopeptide repeat-containing protein, chloroplastic"/>
    <property type="match status" value="1"/>
</dbReference>
<evidence type="ECO:0000313" key="4">
    <source>
        <dbReference type="RefSeq" id="XP_027074222.1"/>
    </source>
</evidence>
<evidence type="ECO:0000256" key="1">
    <source>
        <dbReference type="ARBA" id="ARBA00022737"/>
    </source>
</evidence>
<dbReference type="PROSITE" id="PS51375">
    <property type="entry name" value="PPR"/>
    <property type="match status" value="4"/>
</dbReference>
<keyword evidence="1" id="KW-0677">Repeat</keyword>
<name>A0A6P6T8F4_COFAR</name>
<dbReference type="InterPro" id="IPR046848">
    <property type="entry name" value="E_motif"/>
</dbReference>